<feature type="transmembrane region" description="Helical" evidence="6">
    <location>
        <begin position="703"/>
        <end position="728"/>
    </location>
</feature>
<evidence type="ECO:0000256" key="1">
    <source>
        <dbReference type="ARBA" id="ARBA00004651"/>
    </source>
</evidence>
<reference evidence="9 10" key="1">
    <citation type="submission" date="2016-10" db="EMBL/GenBank/DDBJ databases">
        <authorList>
            <person name="de Groot N.N."/>
        </authorList>
    </citation>
    <scope>NUCLEOTIDE SEQUENCE [LARGE SCALE GENOMIC DNA]</scope>
    <source>
        <strain evidence="9 10">DSM 17890</strain>
    </source>
</reference>
<feature type="transmembrane region" description="Helical" evidence="6">
    <location>
        <begin position="804"/>
        <end position="824"/>
    </location>
</feature>
<keyword evidence="10" id="KW-1185">Reference proteome</keyword>
<evidence type="ECO:0000259" key="7">
    <source>
        <dbReference type="Pfam" id="PF02687"/>
    </source>
</evidence>
<dbReference type="GO" id="GO:0005886">
    <property type="term" value="C:plasma membrane"/>
    <property type="evidence" value="ECO:0007669"/>
    <property type="project" value="UniProtKB-SubCell"/>
</dbReference>
<accession>A0A1H3BYP4</accession>
<evidence type="ECO:0000313" key="9">
    <source>
        <dbReference type="EMBL" id="SDX47047.1"/>
    </source>
</evidence>
<proteinExistence type="predicted"/>
<dbReference type="InterPro" id="IPR038766">
    <property type="entry name" value="Membrane_comp_ABC_pdt"/>
</dbReference>
<organism evidence="9 10">
    <name type="scientific">Albimonas donghaensis</name>
    <dbReference type="NCBI Taxonomy" id="356660"/>
    <lineage>
        <taxon>Bacteria</taxon>
        <taxon>Pseudomonadati</taxon>
        <taxon>Pseudomonadota</taxon>
        <taxon>Alphaproteobacteria</taxon>
        <taxon>Rhodobacterales</taxon>
        <taxon>Paracoccaceae</taxon>
        <taxon>Albimonas</taxon>
    </lineage>
</organism>
<name>A0A1H3BYP4_9RHOB</name>
<feature type="transmembrane region" description="Helical" evidence="6">
    <location>
        <begin position="361"/>
        <end position="382"/>
    </location>
</feature>
<dbReference type="InterPro" id="IPR003838">
    <property type="entry name" value="ABC3_permease_C"/>
</dbReference>
<comment type="subcellular location">
    <subcellularLocation>
        <location evidence="1">Cell membrane</location>
        <topology evidence="1">Multi-pass membrane protein</topology>
    </subcellularLocation>
</comment>
<feature type="transmembrane region" description="Helical" evidence="6">
    <location>
        <begin position="433"/>
        <end position="463"/>
    </location>
</feature>
<dbReference type="RefSeq" id="WP_092683308.1">
    <property type="nucleotide sequence ID" value="NZ_FNMZ01000005.1"/>
</dbReference>
<keyword evidence="3 6" id="KW-0812">Transmembrane</keyword>
<evidence type="ECO:0000256" key="4">
    <source>
        <dbReference type="ARBA" id="ARBA00022989"/>
    </source>
</evidence>
<dbReference type="PANTHER" id="PTHR30287">
    <property type="entry name" value="MEMBRANE COMPONENT OF PREDICTED ABC SUPERFAMILY METABOLITE UPTAKE TRANSPORTER"/>
    <property type="match status" value="1"/>
</dbReference>
<evidence type="ECO:0000256" key="2">
    <source>
        <dbReference type="ARBA" id="ARBA00022475"/>
    </source>
</evidence>
<feature type="transmembrane region" description="Helical" evidence="6">
    <location>
        <begin position="262"/>
        <end position="285"/>
    </location>
</feature>
<dbReference type="PANTHER" id="PTHR30287:SF2">
    <property type="entry name" value="BLL1001 PROTEIN"/>
    <property type="match status" value="1"/>
</dbReference>
<feature type="transmembrane region" description="Helical" evidence="6">
    <location>
        <begin position="305"/>
        <end position="336"/>
    </location>
</feature>
<feature type="transmembrane region" description="Helical" evidence="6">
    <location>
        <begin position="484"/>
        <end position="506"/>
    </location>
</feature>
<dbReference type="InterPro" id="IPR025857">
    <property type="entry name" value="MacB_PCD"/>
</dbReference>
<protein>
    <submittedName>
        <fullName evidence="9">Putative ABC transport system permease protein</fullName>
    </submittedName>
</protein>
<evidence type="ECO:0000256" key="5">
    <source>
        <dbReference type="ARBA" id="ARBA00023136"/>
    </source>
</evidence>
<feature type="domain" description="MacB-like periplasmic core" evidence="8">
    <location>
        <begin position="487"/>
        <end position="679"/>
    </location>
</feature>
<feature type="transmembrane region" description="Helical" evidence="6">
    <location>
        <begin position="410"/>
        <end position="427"/>
    </location>
</feature>
<dbReference type="EMBL" id="FNMZ01000005">
    <property type="protein sequence ID" value="SDX47047.1"/>
    <property type="molecule type" value="Genomic_DNA"/>
</dbReference>
<gene>
    <name evidence="9" type="ORF">SAMN05444336_105209</name>
</gene>
<dbReference type="Pfam" id="PF02687">
    <property type="entry name" value="FtsX"/>
    <property type="match status" value="1"/>
</dbReference>
<evidence type="ECO:0000256" key="6">
    <source>
        <dbReference type="SAM" id="Phobius"/>
    </source>
</evidence>
<dbReference type="AlphaFoldDB" id="A0A1H3BYP4"/>
<keyword evidence="2" id="KW-1003">Cell membrane</keyword>
<dbReference type="OrthoDB" id="343744at2"/>
<dbReference type="STRING" id="356660.SAMN05444336_105209"/>
<dbReference type="Proteomes" id="UP000199118">
    <property type="component" value="Unassembled WGS sequence"/>
</dbReference>
<keyword evidence="5 6" id="KW-0472">Membrane</keyword>
<evidence type="ECO:0000256" key="3">
    <source>
        <dbReference type="ARBA" id="ARBA00022692"/>
    </source>
</evidence>
<keyword evidence="4 6" id="KW-1133">Transmembrane helix</keyword>
<sequence>MNWRGFLWALTALASHWRRRPLLLAAALVGLAAATGLWIGVQALNAEARRAYDDAARAMSAAALPALVAEGGGPADIARFGPLRRAGWPASPLIDVDLAVEGAPASLRLMGVEPVSLPEAAGLALFGAGEDEAGNDADADAPPAPDYAAFTRPPGRALIAPATLAELGDALGVGAGDRLATPRGETPPLVASAAAAPGVLIMDFGFAQRLAGMEGRTTRFLLDPDAELPAAPLSDIAPDLRRAAPRAAADPAQLTESFHLNLTAFGFLAFAVGLFIAHGAVGLAFEQRRGLMRSLRACGLPAWTLCAALGAELLVLALLAGVAGIAGGATVAAALLPDVAASLRGLYDAPAPDALSLPLSWWLWGLGMSVAGAAVASGGALWKAARMPVLDSARPEAWFAAARRARARQGALAGALAVVAAGLAVWGEGLVAGFAMIGAMLGAAALALPLALGAALAGLQGLADRRWGPLAAWMAADARQQLPGLSLALMALMIALAANVGVGSMVDGFRLTFESWLEDRLAAEVYAEAEPGAAPRLAALIAADPRISADLPEWRAETVLDGAPVELRGFADHATWRRRWPLLEAAPGAWDRVAAGQGAMISEQLARRLDLGLGDPLALAGGAALPVAAIFADYGNPRGQVRLSNAALAARAPEAERGRHALRVTPPEAAEAVAAELDAAEGVSAMEQGSIRALSSRIFERTFAVTGALNTLTFGVAGIALATALLSLSAARLPQTAPVWAMGTSRRRLAAMELGRIMGLALLTAMLATPLGVALAWALVAVVNVAAFGWRLPLHVFPADWLRLAALAVAAAGLAAAIPLAGFLRTSPAALAKVFADER</sequence>
<feature type="domain" description="ABC3 transporter permease C-terminal" evidence="7">
    <location>
        <begin position="264"/>
        <end position="388"/>
    </location>
</feature>
<evidence type="ECO:0000259" key="8">
    <source>
        <dbReference type="Pfam" id="PF12704"/>
    </source>
</evidence>
<evidence type="ECO:0000313" key="10">
    <source>
        <dbReference type="Proteomes" id="UP000199118"/>
    </source>
</evidence>
<dbReference type="Pfam" id="PF12704">
    <property type="entry name" value="MacB_PCD"/>
    <property type="match status" value="1"/>
</dbReference>